<evidence type="ECO:0000313" key="2">
    <source>
        <dbReference type="Proteomes" id="UP000768462"/>
    </source>
</evidence>
<accession>A0A927W771</accession>
<proteinExistence type="predicted"/>
<gene>
    <name evidence="1" type="ORF">E7215_17230</name>
</gene>
<protein>
    <submittedName>
        <fullName evidence="1">Uncharacterized protein</fullName>
    </submittedName>
</protein>
<dbReference type="AlphaFoldDB" id="A0A927W771"/>
<comment type="caution">
    <text evidence="1">The sequence shown here is derived from an EMBL/GenBank/DDBJ whole genome shotgun (WGS) entry which is preliminary data.</text>
</comment>
<dbReference type="Proteomes" id="UP000768462">
    <property type="component" value="Unassembled WGS sequence"/>
</dbReference>
<name>A0A927W771_9CLOT</name>
<dbReference type="EMBL" id="SVCM01000208">
    <property type="protein sequence ID" value="MBE6061883.1"/>
    <property type="molecule type" value="Genomic_DNA"/>
</dbReference>
<reference evidence="1" key="1">
    <citation type="submission" date="2019-04" db="EMBL/GenBank/DDBJ databases">
        <title>Evolution of Biomass-Degrading Anaerobic Consortia Revealed by Metagenomics.</title>
        <authorList>
            <person name="Peng X."/>
        </authorList>
    </citation>
    <scope>NUCLEOTIDE SEQUENCE</scope>
    <source>
        <strain evidence="1">SIG254</strain>
    </source>
</reference>
<evidence type="ECO:0000313" key="1">
    <source>
        <dbReference type="EMBL" id="MBE6061883.1"/>
    </source>
</evidence>
<organism evidence="1 2">
    <name type="scientific">Clostridium sulfidigenes</name>
    <dbReference type="NCBI Taxonomy" id="318464"/>
    <lineage>
        <taxon>Bacteria</taxon>
        <taxon>Bacillati</taxon>
        <taxon>Bacillota</taxon>
        <taxon>Clostridia</taxon>
        <taxon>Eubacteriales</taxon>
        <taxon>Clostridiaceae</taxon>
        <taxon>Clostridium</taxon>
    </lineage>
</organism>
<sequence length="63" mass="7138">MRIFTVTMMPVNVKEKILDGTDEKAVKQICHMGIPVKTLIGLICHDKIVFSEYMSSINVENNN</sequence>